<dbReference type="AlphaFoldDB" id="A0A498LKE7"/>
<dbReference type="Proteomes" id="UP000290572">
    <property type="component" value="Unassembled WGS sequence"/>
</dbReference>
<name>A0A498LKE7_LABRO</name>
<comment type="caution">
    <text evidence="1">The sequence shown here is derived from an EMBL/GenBank/DDBJ whole genome shotgun (WGS) entry which is preliminary data.</text>
</comment>
<accession>A0A498LKE7</accession>
<proteinExistence type="predicted"/>
<gene>
    <name evidence="1" type="ORF">ROHU_033066</name>
</gene>
<evidence type="ECO:0000313" key="2">
    <source>
        <dbReference type="Proteomes" id="UP000290572"/>
    </source>
</evidence>
<dbReference type="EMBL" id="QBIY01013380">
    <property type="protein sequence ID" value="RXN06097.1"/>
    <property type="molecule type" value="Genomic_DNA"/>
</dbReference>
<reference evidence="1 2" key="1">
    <citation type="submission" date="2018-03" db="EMBL/GenBank/DDBJ databases">
        <title>Draft genome sequence of Rohu Carp (Labeo rohita).</title>
        <authorList>
            <person name="Das P."/>
            <person name="Kushwaha B."/>
            <person name="Joshi C.G."/>
            <person name="Kumar D."/>
            <person name="Nagpure N.S."/>
            <person name="Sahoo L."/>
            <person name="Das S.P."/>
            <person name="Bit A."/>
            <person name="Patnaik S."/>
            <person name="Meher P.K."/>
            <person name="Jayasankar P."/>
            <person name="Koringa P.G."/>
            <person name="Patel N.V."/>
            <person name="Hinsu A.T."/>
            <person name="Kumar R."/>
            <person name="Pandey M."/>
            <person name="Agarwal S."/>
            <person name="Srivastava S."/>
            <person name="Singh M."/>
            <person name="Iquebal M.A."/>
            <person name="Jaiswal S."/>
            <person name="Angadi U.B."/>
            <person name="Kumar N."/>
            <person name="Raza M."/>
            <person name="Shah T.M."/>
            <person name="Rai A."/>
            <person name="Jena J.K."/>
        </authorList>
    </citation>
    <scope>NUCLEOTIDE SEQUENCE [LARGE SCALE GENOMIC DNA]</scope>
    <source>
        <strain evidence="1">DASCIFA01</strain>
        <tissue evidence="1">Testis</tissue>
    </source>
</reference>
<evidence type="ECO:0000313" key="1">
    <source>
        <dbReference type="EMBL" id="RXN06097.1"/>
    </source>
</evidence>
<sequence length="201" mass="22525">MPQQCLLPQKPFLFRCHSSAVPTKATFSLQMSQHCPLLQNLLSLFRCHSSARFCRSHFLFSEQQQCPLPQEPVSLFNAHRYFLLPQQYPLPQEPHSLSRHCSSVHLHRSLILSSDAAAVSALAEAHTFKSRCHSSVTSTEATFSLSRCHSSSCFRRSHFLFSDDVLFSDDAPVPAPAEAAFSFQMLQQEPISFLATATITA</sequence>
<organism evidence="1 2">
    <name type="scientific">Labeo rohita</name>
    <name type="common">Indian major carp</name>
    <name type="synonym">Cyprinus rohita</name>
    <dbReference type="NCBI Taxonomy" id="84645"/>
    <lineage>
        <taxon>Eukaryota</taxon>
        <taxon>Metazoa</taxon>
        <taxon>Chordata</taxon>
        <taxon>Craniata</taxon>
        <taxon>Vertebrata</taxon>
        <taxon>Euteleostomi</taxon>
        <taxon>Actinopterygii</taxon>
        <taxon>Neopterygii</taxon>
        <taxon>Teleostei</taxon>
        <taxon>Ostariophysi</taxon>
        <taxon>Cypriniformes</taxon>
        <taxon>Cyprinidae</taxon>
        <taxon>Labeoninae</taxon>
        <taxon>Labeonini</taxon>
        <taxon>Labeo</taxon>
    </lineage>
</organism>
<protein>
    <submittedName>
        <fullName evidence="1">Uncharacterized protein</fullName>
    </submittedName>
</protein>
<keyword evidence="2" id="KW-1185">Reference proteome</keyword>